<sequence>MRTGRKDNIAYSFFDPEIGVLKEMIALITPDHVGMFREAYGSILKMVFTLTDSDRSAIHTLLQFYDPGLRCFVFPDYLLGPLMEDYASILGIQIRDQIPFHVTRAEPDVLGISRALYLSPEVTKDGLKEKGKLPGFHLSFLEANAKEHAAVGNWKTVCALIAVSIYGIILFPNQKNFVDHNAIRLFMQRNPIPTLIGDVYYSVHNRNEKRRGGLIRCCSQLLFRWFMGYLPSRGAFAHIDPTVKWSFSCGSLPNVPLVGVQGCINYNPVLLRRQMGFAVEGPPLGREIQESFYFPIDGNQAKLRQVLDEWRDIQRKGKVPYGKVNCRYFPLFDDWLRKRIEVTFLPFPGGDPVCPMIEGPSSFVSMEEFLEMKRVRDQLLAEKAELEMTVARVQTANQEIKVKMEDQDKRHALEAKRFEMDTAYYGKISQALASSNREHDITKERLARASQIIEDEKRRQILVRDQRDDRVRVLIAEWEAKLKVKESESLKIIAERDHYMAERDHYFRQMKIHQKEVGRLQQENTELRFAAEFARMEDEIGPSVGPSSG</sequence>
<proteinExistence type="predicted"/>
<dbReference type="PANTHER" id="PTHR48154:SF1">
    <property type="entry name" value="PROTEIN, PUTATIVE-RELATED"/>
    <property type="match status" value="1"/>
</dbReference>
<accession>A0A9D5AYL6</accession>
<organism evidence="2 3">
    <name type="scientific">Pisum sativum</name>
    <name type="common">Garden pea</name>
    <name type="synonym">Lathyrus oleraceus</name>
    <dbReference type="NCBI Taxonomy" id="3888"/>
    <lineage>
        <taxon>Eukaryota</taxon>
        <taxon>Viridiplantae</taxon>
        <taxon>Streptophyta</taxon>
        <taxon>Embryophyta</taxon>
        <taxon>Tracheophyta</taxon>
        <taxon>Spermatophyta</taxon>
        <taxon>Magnoliopsida</taxon>
        <taxon>eudicotyledons</taxon>
        <taxon>Gunneridae</taxon>
        <taxon>Pentapetalae</taxon>
        <taxon>rosids</taxon>
        <taxon>fabids</taxon>
        <taxon>Fabales</taxon>
        <taxon>Fabaceae</taxon>
        <taxon>Papilionoideae</taxon>
        <taxon>50 kb inversion clade</taxon>
        <taxon>NPAAA clade</taxon>
        <taxon>Hologalegina</taxon>
        <taxon>IRL clade</taxon>
        <taxon>Fabeae</taxon>
        <taxon>Lathyrus</taxon>
    </lineage>
</organism>
<gene>
    <name evidence="2" type="ORF">KIW84_030212</name>
</gene>
<evidence type="ECO:0000313" key="3">
    <source>
        <dbReference type="Proteomes" id="UP001058974"/>
    </source>
</evidence>
<evidence type="ECO:0000259" key="1">
    <source>
        <dbReference type="Pfam" id="PF24924"/>
    </source>
</evidence>
<reference evidence="2 3" key="1">
    <citation type="journal article" date="2022" name="Nat. Genet.">
        <title>Improved pea reference genome and pan-genome highlight genomic features and evolutionary characteristics.</title>
        <authorList>
            <person name="Yang T."/>
            <person name="Liu R."/>
            <person name="Luo Y."/>
            <person name="Hu S."/>
            <person name="Wang D."/>
            <person name="Wang C."/>
            <person name="Pandey M.K."/>
            <person name="Ge S."/>
            <person name="Xu Q."/>
            <person name="Li N."/>
            <person name="Li G."/>
            <person name="Huang Y."/>
            <person name="Saxena R.K."/>
            <person name="Ji Y."/>
            <person name="Li M."/>
            <person name="Yan X."/>
            <person name="He Y."/>
            <person name="Liu Y."/>
            <person name="Wang X."/>
            <person name="Xiang C."/>
            <person name="Varshney R.K."/>
            <person name="Ding H."/>
            <person name="Gao S."/>
            <person name="Zong X."/>
        </authorList>
    </citation>
    <scope>NUCLEOTIDE SEQUENCE [LARGE SCALE GENOMIC DNA]</scope>
    <source>
        <strain evidence="2 3">cv. Zhongwan 6</strain>
    </source>
</reference>
<dbReference type="Proteomes" id="UP001058974">
    <property type="component" value="Chromosome 3"/>
</dbReference>
<dbReference type="InterPro" id="IPR056647">
    <property type="entry name" value="DUF7745"/>
</dbReference>
<feature type="domain" description="DUF7745" evidence="1">
    <location>
        <begin position="21"/>
        <end position="246"/>
    </location>
</feature>
<name>A0A9D5AYL6_PEA</name>
<keyword evidence="3" id="KW-1185">Reference proteome</keyword>
<dbReference type="Pfam" id="PF24924">
    <property type="entry name" value="DUF7745"/>
    <property type="match status" value="2"/>
</dbReference>
<protein>
    <recommendedName>
        <fullName evidence="1">DUF7745 domain-containing protein</fullName>
    </recommendedName>
</protein>
<dbReference type="AlphaFoldDB" id="A0A9D5AYL6"/>
<dbReference type="Gramene" id="Psat03G0021200-T1">
    <property type="protein sequence ID" value="KAI5423906.1"/>
    <property type="gene ID" value="KIW84_030212"/>
</dbReference>
<dbReference type="EMBL" id="JAMSHJ010000003">
    <property type="protein sequence ID" value="KAI5423906.1"/>
    <property type="molecule type" value="Genomic_DNA"/>
</dbReference>
<feature type="domain" description="DUF7745" evidence="1">
    <location>
        <begin position="248"/>
        <end position="341"/>
    </location>
</feature>
<dbReference type="PANTHER" id="PTHR48154">
    <property type="entry name" value="PROTEIN, PUTATIVE-RELATED"/>
    <property type="match status" value="1"/>
</dbReference>
<comment type="caution">
    <text evidence="2">The sequence shown here is derived from an EMBL/GenBank/DDBJ whole genome shotgun (WGS) entry which is preliminary data.</text>
</comment>
<evidence type="ECO:0000313" key="2">
    <source>
        <dbReference type="EMBL" id="KAI5423906.1"/>
    </source>
</evidence>